<keyword evidence="3" id="KW-1185">Reference proteome</keyword>
<reference evidence="2" key="1">
    <citation type="submission" date="2020-04" db="EMBL/GenBank/DDBJ databases">
        <authorList>
            <person name="Alioto T."/>
            <person name="Alioto T."/>
            <person name="Gomez Garrido J."/>
        </authorList>
    </citation>
    <scope>NUCLEOTIDE SEQUENCE</scope>
    <source>
        <strain evidence="2">A484AB</strain>
    </source>
</reference>
<evidence type="ECO:0000313" key="2">
    <source>
        <dbReference type="EMBL" id="CAB4045784.1"/>
    </source>
</evidence>
<gene>
    <name evidence="2" type="ORF">PACLA_8A077290</name>
</gene>
<comment type="caution">
    <text evidence="2">The sequence shown here is derived from an EMBL/GenBank/DDBJ whole genome shotgun (WGS) entry which is preliminary data.</text>
</comment>
<proteinExistence type="predicted"/>
<sequence length="122" mass="13683">MKPKSITEDQSYTKSTIGSDNREKEVDVVNVLGTKWDSPETSTRELTSAEVSAAESLWVKSVQSMSFAKEIEFLKTPLVHQFGLFLDGQEILRCKGRINEATLSLTAKIPALLPPKHWFTEL</sequence>
<protein>
    <submittedName>
        <fullName evidence="2">Uncharacterized protein</fullName>
    </submittedName>
</protein>
<evidence type="ECO:0000313" key="3">
    <source>
        <dbReference type="Proteomes" id="UP001152795"/>
    </source>
</evidence>
<feature type="compositionally biased region" description="Polar residues" evidence="1">
    <location>
        <begin position="8"/>
        <end position="19"/>
    </location>
</feature>
<dbReference type="AlphaFoldDB" id="A0A7D9KKV7"/>
<evidence type="ECO:0000256" key="1">
    <source>
        <dbReference type="SAM" id="MobiDB-lite"/>
    </source>
</evidence>
<feature type="region of interest" description="Disordered" evidence="1">
    <location>
        <begin position="1"/>
        <end position="20"/>
    </location>
</feature>
<dbReference type="EMBL" id="CACRXK020041929">
    <property type="protein sequence ID" value="CAB4045784.1"/>
    <property type="molecule type" value="Genomic_DNA"/>
</dbReference>
<feature type="non-terminal residue" evidence="2">
    <location>
        <position position="1"/>
    </location>
</feature>
<name>A0A7D9KKV7_PARCT</name>
<accession>A0A7D9KKV7</accession>
<organism evidence="2 3">
    <name type="scientific">Paramuricea clavata</name>
    <name type="common">Red gorgonian</name>
    <name type="synonym">Violescent sea-whip</name>
    <dbReference type="NCBI Taxonomy" id="317549"/>
    <lineage>
        <taxon>Eukaryota</taxon>
        <taxon>Metazoa</taxon>
        <taxon>Cnidaria</taxon>
        <taxon>Anthozoa</taxon>
        <taxon>Octocorallia</taxon>
        <taxon>Malacalcyonacea</taxon>
        <taxon>Plexauridae</taxon>
        <taxon>Paramuricea</taxon>
    </lineage>
</organism>
<dbReference type="Proteomes" id="UP001152795">
    <property type="component" value="Unassembled WGS sequence"/>
</dbReference>